<evidence type="ECO:0000256" key="1">
    <source>
        <dbReference type="ARBA" id="ARBA00004442"/>
    </source>
</evidence>
<dbReference type="Gene3D" id="3.30.1330.60">
    <property type="entry name" value="OmpA-like domain"/>
    <property type="match status" value="1"/>
</dbReference>
<dbReference type="GO" id="GO:0009279">
    <property type="term" value="C:cell outer membrane"/>
    <property type="evidence" value="ECO:0007669"/>
    <property type="project" value="UniProtKB-SubCell"/>
</dbReference>
<dbReference type="AlphaFoldDB" id="I0HQC3"/>
<keyword evidence="3" id="KW-0998">Cell outer membrane</keyword>
<dbReference type="CDD" id="cd07185">
    <property type="entry name" value="OmpA_C-like"/>
    <property type="match status" value="1"/>
</dbReference>
<feature type="domain" description="OmpA-like" evidence="6">
    <location>
        <begin position="181"/>
        <end position="296"/>
    </location>
</feature>
<evidence type="ECO:0000313" key="8">
    <source>
        <dbReference type="Proteomes" id="UP000007883"/>
    </source>
</evidence>
<dbReference type="InterPro" id="IPR036737">
    <property type="entry name" value="OmpA-like_sf"/>
</dbReference>
<evidence type="ECO:0000259" key="6">
    <source>
        <dbReference type="PROSITE" id="PS51123"/>
    </source>
</evidence>
<dbReference type="InterPro" id="IPR006665">
    <property type="entry name" value="OmpA-like"/>
</dbReference>
<name>I0HQC3_RUBGI</name>
<dbReference type="eggNOG" id="COG2885">
    <property type="taxonomic scope" value="Bacteria"/>
</dbReference>
<feature type="compositionally biased region" description="Basic and acidic residues" evidence="5">
    <location>
        <begin position="281"/>
        <end position="296"/>
    </location>
</feature>
<dbReference type="PROSITE" id="PS51123">
    <property type="entry name" value="OMPA_2"/>
    <property type="match status" value="1"/>
</dbReference>
<dbReference type="InterPro" id="IPR006664">
    <property type="entry name" value="OMP_bac"/>
</dbReference>
<keyword evidence="8" id="KW-1185">Reference proteome</keyword>
<proteinExistence type="predicted"/>
<dbReference type="PANTHER" id="PTHR30329:SF21">
    <property type="entry name" value="LIPOPROTEIN YIAD-RELATED"/>
    <property type="match status" value="1"/>
</dbReference>
<dbReference type="PATRIC" id="fig|983917.3.peg.1809"/>
<protein>
    <submittedName>
        <fullName evidence="7">OmpA/MotB family outer membrane protein</fullName>
    </submittedName>
</protein>
<evidence type="ECO:0000313" key="7">
    <source>
        <dbReference type="EMBL" id="BAL95210.1"/>
    </source>
</evidence>
<dbReference type="InterPro" id="IPR006690">
    <property type="entry name" value="OMPA-like_CS"/>
</dbReference>
<evidence type="ECO:0000256" key="3">
    <source>
        <dbReference type="ARBA" id="ARBA00023237"/>
    </source>
</evidence>
<evidence type="ECO:0000256" key="5">
    <source>
        <dbReference type="SAM" id="MobiDB-lite"/>
    </source>
</evidence>
<dbReference type="PROSITE" id="PS01068">
    <property type="entry name" value="OMPA_1"/>
    <property type="match status" value="1"/>
</dbReference>
<dbReference type="STRING" id="983917.RGE_18690"/>
<keyword evidence="2 4" id="KW-0472">Membrane</keyword>
<comment type="subcellular location">
    <subcellularLocation>
        <location evidence="1">Cell outer membrane</location>
    </subcellularLocation>
</comment>
<sequence>MQMNAQQISNRLTRTWLAALGVWLVAMTAGIGSAHAQATPQDHPLLSRVAGTELMNQTVLEFSVVTPNVAGKLVKGSPTSFEGRVTRTDYGTLKGTAPGEIKIYRSYLAAAKKLGGRPLNDGINFNDRIALVTGAHVFTLSAADKPPVAVLDITNAHNYMLTIVEPSEMEEAVTAGQLADQIKKTGVATLHINFDTGKSDLKTDGQAAVREIAALLKADPSLKLAIEGHTDNVGSAAANRQLSAARAKSVMVAVAAAGVDAKRLSATGYGMDRPVADNSTEDGRAKNRRVDLVKVK</sequence>
<dbReference type="PRINTS" id="PR01021">
    <property type="entry name" value="OMPADOMAIN"/>
</dbReference>
<dbReference type="HOGENOM" id="CLU_055761_0_0_4"/>
<dbReference type="KEGG" id="rge:RGE_18690"/>
<dbReference type="InterPro" id="IPR050330">
    <property type="entry name" value="Bact_OuterMem_StrucFunc"/>
</dbReference>
<dbReference type="EMBL" id="AP012320">
    <property type="protein sequence ID" value="BAL95210.1"/>
    <property type="molecule type" value="Genomic_DNA"/>
</dbReference>
<organism evidence="7 8">
    <name type="scientific">Rubrivivax gelatinosus (strain NBRC 100245 / IL144)</name>
    <dbReference type="NCBI Taxonomy" id="983917"/>
    <lineage>
        <taxon>Bacteria</taxon>
        <taxon>Pseudomonadati</taxon>
        <taxon>Pseudomonadota</taxon>
        <taxon>Betaproteobacteria</taxon>
        <taxon>Burkholderiales</taxon>
        <taxon>Sphaerotilaceae</taxon>
        <taxon>Rubrivivax</taxon>
    </lineage>
</organism>
<dbReference type="Pfam" id="PF00691">
    <property type="entry name" value="OmpA"/>
    <property type="match status" value="1"/>
</dbReference>
<evidence type="ECO:0000256" key="2">
    <source>
        <dbReference type="ARBA" id="ARBA00023136"/>
    </source>
</evidence>
<dbReference type="PRINTS" id="PR01023">
    <property type="entry name" value="NAFLGMOTY"/>
</dbReference>
<gene>
    <name evidence="7" type="ordered locus">RGE_18690</name>
</gene>
<accession>I0HQC3</accession>
<dbReference type="Proteomes" id="UP000007883">
    <property type="component" value="Chromosome"/>
</dbReference>
<evidence type="ECO:0000256" key="4">
    <source>
        <dbReference type="PROSITE-ProRule" id="PRU00473"/>
    </source>
</evidence>
<dbReference type="PANTHER" id="PTHR30329">
    <property type="entry name" value="STATOR ELEMENT OF FLAGELLAR MOTOR COMPLEX"/>
    <property type="match status" value="1"/>
</dbReference>
<reference evidence="7 8" key="1">
    <citation type="journal article" date="2012" name="J. Bacteriol.">
        <title>Complete genome sequence of phototrophic betaproteobacterium Rubrivivax gelatinosus IL144.</title>
        <authorList>
            <person name="Nagashima S."/>
            <person name="Kamimura A."/>
            <person name="Shimizu T."/>
            <person name="Nakamura-isaki S."/>
            <person name="Aono E."/>
            <person name="Sakamoto K."/>
            <person name="Ichikawa N."/>
            <person name="Nakazawa H."/>
            <person name="Sekine M."/>
            <person name="Yamazaki S."/>
            <person name="Fujita N."/>
            <person name="Shimada K."/>
            <person name="Hanada S."/>
            <person name="Nagashima K.V.P."/>
        </authorList>
    </citation>
    <scope>NUCLEOTIDE SEQUENCE [LARGE SCALE GENOMIC DNA]</scope>
    <source>
        <strain evidence="8">NBRC 100245 / IL144</strain>
    </source>
</reference>
<dbReference type="SUPFAM" id="SSF103088">
    <property type="entry name" value="OmpA-like"/>
    <property type="match status" value="1"/>
</dbReference>
<feature type="region of interest" description="Disordered" evidence="5">
    <location>
        <begin position="274"/>
        <end position="296"/>
    </location>
</feature>